<dbReference type="GO" id="GO:0005737">
    <property type="term" value="C:cytoplasm"/>
    <property type="evidence" value="ECO:0007669"/>
    <property type="project" value="UniProtKB-SubCell"/>
</dbReference>
<evidence type="ECO:0000259" key="6">
    <source>
        <dbReference type="Pfam" id="PF01782"/>
    </source>
</evidence>
<evidence type="ECO:0000256" key="3">
    <source>
        <dbReference type="ARBA" id="ARBA00022552"/>
    </source>
</evidence>
<keyword evidence="4 5" id="KW-0143">Chaperone</keyword>
<dbReference type="Proteomes" id="UP000076989">
    <property type="component" value="Unassembled WGS sequence"/>
</dbReference>
<evidence type="ECO:0000313" key="10">
    <source>
        <dbReference type="EMBL" id="KZV04186.1"/>
    </source>
</evidence>
<organism evidence="11 16">
    <name type="scientific">Lactiplantibacillus plantarum</name>
    <name type="common">Lactobacillus plantarum</name>
    <dbReference type="NCBI Taxonomy" id="1590"/>
    <lineage>
        <taxon>Bacteria</taxon>
        <taxon>Bacillati</taxon>
        <taxon>Bacillota</taxon>
        <taxon>Bacilli</taxon>
        <taxon>Lactobacillales</taxon>
        <taxon>Lactobacillaceae</taxon>
        <taxon>Lactiplantibacillus</taxon>
    </lineage>
</organism>
<dbReference type="SMR" id="A0A0G9GIT3"/>
<comment type="subcellular location">
    <subcellularLocation>
        <location evidence="5">Cytoplasm</location>
    </subcellularLocation>
</comment>
<dbReference type="InterPro" id="IPR002676">
    <property type="entry name" value="RimM_N"/>
</dbReference>
<dbReference type="Pfam" id="PF01782">
    <property type="entry name" value="RimM"/>
    <property type="match status" value="1"/>
</dbReference>
<sequence length="174" mass="19323">MDYYRVGTLVNTHGIRGEVKVVVVTDFPEERFKVGQQLSLFKTPDETTGGITVKIAKAREQKGLYFLTFEGLDNINDVERYKGWTIKVPAEALHALPAGEYYYHQIVGLQVVTTADEPLGTIKEILSPGANDVWVVKRDHGQSDVLLPKIPQVIKDVDLDAGVVTVELMEGLID</sequence>
<dbReference type="AlphaFoldDB" id="A0A0G9GIT3"/>
<evidence type="ECO:0000256" key="2">
    <source>
        <dbReference type="ARBA" id="ARBA00022517"/>
    </source>
</evidence>
<dbReference type="Proteomes" id="UP000595466">
    <property type="component" value="Chromosome"/>
</dbReference>
<evidence type="ECO:0000313" key="14">
    <source>
        <dbReference type="Proteomes" id="UP000076882"/>
    </source>
</evidence>
<dbReference type="SUPFAM" id="SSF50346">
    <property type="entry name" value="PRC-barrel domain"/>
    <property type="match status" value="1"/>
</dbReference>
<dbReference type="GO" id="GO:0005840">
    <property type="term" value="C:ribosome"/>
    <property type="evidence" value="ECO:0007669"/>
    <property type="project" value="InterPro"/>
</dbReference>
<evidence type="ECO:0000313" key="13">
    <source>
        <dbReference type="Proteomes" id="UP000076872"/>
    </source>
</evidence>
<dbReference type="EMBL" id="LUXM01000040">
    <property type="protein sequence ID" value="KZU91763.1"/>
    <property type="molecule type" value="Genomic_DNA"/>
</dbReference>
<dbReference type="OMA" id="IKVDWDP"/>
<feature type="domain" description="RimM N-terminal" evidence="6">
    <location>
        <begin position="6"/>
        <end position="91"/>
    </location>
</feature>
<dbReference type="GO" id="GO:0042274">
    <property type="term" value="P:ribosomal small subunit biogenesis"/>
    <property type="evidence" value="ECO:0007669"/>
    <property type="project" value="UniProtKB-UniRule"/>
</dbReference>
<evidence type="ECO:0000256" key="1">
    <source>
        <dbReference type="ARBA" id="ARBA00022490"/>
    </source>
</evidence>
<keyword evidence="2 5" id="KW-0690">Ribosome biogenesis</keyword>
<dbReference type="HAMAP" id="MF_00014">
    <property type="entry name" value="Ribosome_mat_RimM"/>
    <property type="match status" value="1"/>
</dbReference>
<comment type="domain">
    <text evidence="5">The PRC barrel domain binds ribosomal protein uS19.</text>
</comment>
<dbReference type="Gene3D" id="2.40.30.60">
    <property type="entry name" value="RimM"/>
    <property type="match status" value="1"/>
</dbReference>
<dbReference type="GO" id="GO:0043022">
    <property type="term" value="F:ribosome binding"/>
    <property type="evidence" value="ECO:0007669"/>
    <property type="project" value="InterPro"/>
</dbReference>
<gene>
    <name evidence="5 12" type="primary">rimM</name>
    <name evidence="12" type="ORF">JH395_08330</name>
    <name evidence="9" type="ORF">Lp19_3049</name>
    <name evidence="11" type="ORF">LPJSA22_01561</name>
    <name evidence="10" type="ORF">NAB2_1113</name>
    <name evidence="8" type="ORF">Nizo2260_0564</name>
</gene>
<name>A0A0G9GIT3_LACPN</name>
<dbReference type="EMBL" id="CP066817">
    <property type="protein sequence ID" value="QQM59766.1"/>
    <property type="molecule type" value="Genomic_DNA"/>
</dbReference>
<dbReference type="NCBIfam" id="TIGR02273">
    <property type="entry name" value="16S_RimM"/>
    <property type="match status" value="1"/>
</dbReference>
<dbReference type="EMBL" id="LUWI01000010">
    <property type="protein sequence ID" value="KZU07023.1"/>
    <property type="molecule type" value="Genomic_DNA"/>
</dbReference>
<dbReference type="InterPro" id="IPR009000">
    <property type="entry name" value="Transl_B-barrel_sf"/>
</dbReference>
<comment type="function">
    <text evidence="5">An accessory protein needed during the final step in the assembly of 30S ribosomal subunit, possibly for assembly of the head region. Essential for efficient processing of 16S rRNA. May be needed both before and after RbfA during the maturation of 16S rRNA. It has affinity for free ribosomal 30S subunits but not for 70S ribosomes.</text>
</comment>
<comment type="subunit">
    <text evidence="5">Binds ribosomal protein uS19.</text>
</comment>
<dbReference type="KEGG" id="lpb:SH83_06825"/>
<dbReference type="InterPro" id="IPR011961">
    <property type="entry name" value="RimM"/>
</dbReference>
<dbReference type="GeneID" id="89669018"/>
<evidence type="ECO:0000313" key="17">
    <source>
        <dbReference type="Proteomes" id="UP000595466"/>
    </source>
</evidence>
<dbReference type="InterPro" id="IPR036976">
    <property type="entry name" value="RimM_N_sf"/>
</dbReference>
<reference evidence="12 17" key="3">
    <citation type="submission" date="2020-12" db="EMBL/GenBank/DDBJ databases">
        <title>Whole genome sequencing of Lactobacillus plantarum PC518.</title>
        <authorList>
            <person name="Guo Q."/>
        </authorList>
    </citation>
    <scope>NUCLEOTIDE SEQUENCE [LARGE SCALE GENOMIC DNA]</scope>
    <source>
        <strain evidence="12 17">PC518</strain>
    </source>
</reference>
<dbReference type="GO" id="GO:0006364">
    <property type="term" value="P:rRNA processing"/>
    <property type="evidence" value="ECO:0007669"/>
    <property type="project" value="UniProtKB-UniRule"/>
</dbReference>
<evidence type="ECO:0000313" key="16">
    <source>
        <dbReference type="Proteomes" id="UP000094892"/>
    </source>
</evidence>
<dbReference type="RefSeq" id="WP_003640383.1">
    <property type="nucleotide sequence ID" value="NZ_AP018405.1"/>
</dbReference>
<feature type="domain" description="PRC-barrel" evidence="7">
    <location>
        <begin position="99"/>
        <end position="172"/>
    </location>
</feature>
<dbReference type="PANTHER" id="PTHR33692:SF1">
    <property type="entry name" value="RIBOSOME MATURATION FACTOR RIMM"/>
    <property type="match status" value="1"/>
</dbReference>
<keyword evidence="3 5" id="KW-0698">rRNA processing</keyword>
<comment type="similarity">
    <text evidence="5">Belongs to the RimM family.</text>
</comment>
<protein>
    <recommendedName>
        <fullName evidence="5">Ribosome maturation factor RimM</fullName>
    </recommendedName>
</protein>
<dbReference type="Gene3D" id="2.30.30.240">
    <property type="entry name" value="PRC-barrel domain"/>
    <property type="match status" value="1"/>
</dbReference>
<evidence type="ECO:0000256" key="5">
    <source>
        <dbReference type="HAMAP-Rule" id="MF_00014"/>
    </source>
</evidence>
<dbReference type="SUPFAM" id="SSF50447">
    <property type="entry name" value="Translation proteins"/>
    <property type="match status" value="1"/>
</dbReference>
<evidence type="ECO:0000256" key="4">
    <source>
        <dbReference type="ARBA" id="ARBA00023186"/>
    </source>
</evidence>
<evidence type="ECO:0000313" key="15">
    <source>
        <dbReference type="Proteomes" id="UP000076989"/>
    </source>
</evidence>
<reference evidence="13 14" key="1">
    <citation type="submission" date="2016-03" db="EMBL/GenBank/DDBJ databases">
        <title>Comparative genomics of 54 Lactobacillus plantarum strains reveals genomic uncoupling from niche constraints.</title>
        <authorList>
            <person name="Martino M.E."/>
        </authorList>
    </citation>
    <scope>NUCLEOTIDE SEQUENCE [LARGE SCALE GENOMIC DNA]</scope>
    <source>
        <strain evidence="9 14">19.1</strain>
        <strain evidence="10 13">NAB2</strain>
        <strain evidence="8 15">Nizo2260</strain>
    </source>
</reference>
<reference evidence="11 16" key="2">
    <citation type="submission" date="2016-08" db="EMBL/GenBank/DDBJ databases">
        <title>Genome sequencing of Lactobacillus plantarum JSA22, isolated from fermented soybean paste.</title>
        <authorList>
            <person name="Choi H.S."/>
        </authorList>
    </citation>
    <scope>NUCLEOTIDE SEQUENCE [LARGE SCALE GENOMIC DNA]</scope>
    <source>
        <strain evidence="11 16">JSA22</strain>
    </source>
</reference>
<accession>A0A0G9GIT3</accession>
<dbReference type="PATRIC" id="fig|1590.142.peg.1480"/>
<dbReference type="EMBL" id="LUXO01000022">
    <property type="protein sequence ID" value="KZV04186.1"/>
    <property type="molecule type" value="Genomic_DNA"/>
</dbReference>
<dbReference type="Proteomes" id="UP000076872">
    <property type="component" value="Unassembled WGS sequence"/>
</dbReference>
<dbReference type="InterPro" id="IPR027275">
    <property type="entry name" value="PRC-brl_dom"/>
</dbReference>
<evidence type="ECO:0000313" key="11">
    <source>
        <dbReference type="EMBL" id="ODO61582.1"/>
    </source>
</evidence>
<proteinExistence type="inferred from homology"/>
<dbReference type="Proteomes" id="UP000076882">
    <property type="component" value="Unassembled WGS sequence"/>
</dbReference>
<evidence type="ECO:0000313" key="8">
    <source>
        <dbReference type="EMBL" id="KZU07023.1"/>
    </source>
</evidence>
<evidence type="ECO:0000313" key="9">
    <source>
        <dbReference type="EMBL" id="KZU91763.1"/>
    </source>
</evidence>
<dbReference type="Pfam" id="PF05239">
    <property type="entry name" value="PRC"/>
    <property type="match status" value="1"/>
</dbReference>
<dbReference type="Proteomes" id="UP000094892">
    <property type="component" value="Unassembled WGS sequence"/>
</dbReference>
<dbReference type="PANTHER" id="PTHR33692">
    <property type="entry name" value="RIBOSOME MATURATION FACTOR RIMM"/>
    <property type="match status" value="1"/>
</dbReference>
<keyword evidence="1 5" id="KW-0963">Cytoplasm</keyword>
<evidence type="ECO:0000313" key="12">
    <source>
        <dbReference type="EMBL" id="QQM59766.1"/>
    </source>
</evidence>
<dbReference type="InterPro" id="IPR011033">
    <property type="entry name" value="PRC_barrel-like_sf"/>
</dbReference>
<dbReference type="EMBL" id="MCOL01000001">
    <property type="protein sequence ID" value="ODO61582.1"/>
    <property type="molecule type" value="Genomic_DNA"/>
</dbReference>
<evidence type="ECO:0000259" key="7">
    <source>
        <dbReference type="Pfam" id="PF05239"/>
    </source>
</evidence>